<evidence type="ECO:0000313" key="4">
    <source>
        <dbReference type="Proteomes" id="UP000015453"/>
    </source>
</evidence>
<feature type="domain" description="CRIB" evidence="2">
    <location>
        <begin position="29"/>
        <end position="42"/>
    </location>
</feature>
<comment type="caution">
    <text evidence="3">The sequence shown here is derived from an EMBL/GenBank/DDBJ whole genome shotgun (WGS) entry which is preliminary data.</text>
</comment>
<name>S8D5K3_9LAMI</name>
<accession>S8D5K3</accession>
<dbReference type="AlphaFoldDB" id="S8D5K3"/>
<dbReference type="EMBL" id="AUSU01000724">
    <property type="protein sequence ID" value="EPS72716.1"/>
    <property type="molecule type" value="Genomic_DNA"/>
</dbReference>
<dbReference type="SMART" id="SM00285">
    <property type="entry name" value="PBD"/>
    <property type="match status" value="1"/>
</dbReference>
<proteinExistence type="predicted"/>
<feature type="region of interest" description="Disordered" evidence="1">
    <location>
        <begin position="42"/>
        <end position="168"/>
    </location>
</feature>
<evidence type="ECO:0000313" key="3">
    <source>
        <dbReference type="EMBL" id="EPS72716.1"/>
    </source>
</evidence>
<protein>
    <recommendedName>
        <fullName evidence="2">CRIB domain-containing protein</fullName>
    </recommendedName>
</protein>
<evidence type="ECO:0000259" key="2">
    <source>
        <dbReference type="PROSITE" id="PS50108"/>
    </source>
</evidence>
<dbReference type="Proteomes" id="UP000015453">
    <property type="component" value="Unassembled WGS sequence"/>
</dbReference>
<dbReference type="CDD" id="cd00132">
    <property type="entry name" value="CRIB"/>
    <property type="match status" value="1"/>
</dbReference>
<dbReference type="PROSITE" id="PS50108">
    <property type="entry name" value="CRIB"/>
    <property type="match status" value="1"/>
</dbReference>
<organism evidence="3 4">
    <name type="scientific">Genlisea aurea</name>
    <dbReference type="NCBI Taxonomy" id="192259"/>
    <lineage>
        <taxon>Eukaryota</taxon>
        <taxon>Viridiplantae</taxon>
        <taxon>Streptophyta</taxon>
        <taxon>Embryophyta</taxon>
        <taxon>Tracheophyta</taxon>
        <taxon>Spermatophyta</taxon>
        <taxon>Magnoliopsida</taxon>
        <taxon>eudicotyledons</taxon>
        <taxon>Gunneridae</taxon>
        <taxon>Pentapetalae</taxon>
        <taxon>asterids</taxon>
        <taxon>lamiids</taxon>
        <taxon>Lamiales</taxon>
        <taxon>Lentibulariaceae</taxon>
        <taxon>Genlisea</taxon>
    </lineage>
</organism>
<feature type="non-terminal residue" evidence="3">
    <location>
        <position position="168"/>
    </location>
</feature>
<sequence>MSTKMKGLFKGLRYISHIFEEEKEEEMQIGLPTDVKHVAHIGMDGPSLESPSWLKEFKTRSSSGPLEDDSETKRVSEGGFVYSKKGGSKARDMPEVPRSSRRHHHSGGGGVDSPKKKSASGSTKSKHSRRSDSKESIEGSIRSVRSQELVNDESKPEIPKKTRKKKSE</sequence>
<dbReference type="PANTHER" id="PTHR46325">
    <property type="entry name" value="CRIB DOMAIN-CONTAINING PROTEIN RIC8"/>
    <property type="match status" value="1"/>
</dbReference>
<keyword evidence="4" id="KW-1185">Reference proteome</keyword>
<evidence type="ECO:0000256" key="1">
    <source>
        <dbReference type="SAM" id="MobiDB-lite"/>
    </source>
</evidence>
<dbReference type="InterPro" id="IPR000095">
    <property type="entry name" value="CRIB_dom"/>
</dbReference>
<dbReference type="PANTHER" id="PTHR46325:SF20">
    <property type="entry name" value="CRIB DOMAIN-CONTAINING PROTEIN RIC10"/>
    <property type="match status" value="1"/>
</dbReference>
<dbReference type="OrthoDB" id="4206278at2759"/>
<gene>
    <name evidence="3" type="ORF">M569_02043</name>
</gene>
<reference evidence="3 4" key="1">
    <citation type="journal article" date="2013" name="BMC Genomics">
        <title>The miniature genome of a carnivorous plant Genlisea aurea contains a low number of genes and short non-coding sequences.</title>
        <authorList>
            <person name="Leushkin E.V."/>
            <person name="Sutormin R.A."/>
            <person name="Nabieva E.R."/>
            <person name="Penin A.A."/>
            <person name="Kondrashov A.S."/>
            <person name="Logacheva M.D."/>
        </authorList>
    </citation>
    <scope>NUCLEOTIDE SEQUENCE [LARGE SCALE GENOMIC DNA]</scope>
</reference>